<evidence type="ECO:0000313" key="6">
    <source>
        <dbReference type="Proteomes" id="UP000306918"/>
    </source>
</evidence>
<dbReference type="EMBL" id="STFF01000001">
    <property type="protein sequence ID" value="THU41390.1"/>
    <property type="molecule type" value="Genomic_DNA"/>
</dbReference>
<dbReference type="PIRSF" id="PIRSF006241">
    <property type="entry name" value="HyI"/>
    <property type="match status" value="1"/>
</dbReference>
<dbReference type="AlphaFoldDB" id="A0A4S8I0C6"/>
<dbReference type="SUPFAM" id="SSF51658">
    <property type="entry name" value="Xylose isomerase-like"/>
    <property type="match status" value="1"/>
</dbReference>
<dbReference type="NCBIfam" id="TIGR01409">
    <property type="entry name" value="TAT_signal_seq"/>
    <property type="match status" value="1"/>
</dbReference>
<sequence length="315" mass="35367">MKRRNFLQQTALAGASLLTASGVSAAGNSIYRQPRTAGSAPVADKPFNLNYAFHDGMFKSHGGADFIDQIKFAYDHGFRSIEDNGMMGRTVDQQKKIGDTLQKLGMNMGVFVITSDNWHWRTTLTTGKQEWIDKMINDCKTAVEVAKRCGAKWMTVVPGNYERSLSLDYQTANVITALRKACTILEPHGLVMVLEMLSDNPDLFLRHSDQAYMICKAVNSPSCKMLFDMYHMQRNEGDIINNLNKSWDEIGYLQIGDNPGRKEPGTGEMNYKNIFKHIHGKGYKGILGMEHGNFQKGTEGELALIKAYREADNFM</sequence>
<dbReference type="InterPro" id="IPR026040">
    <property type="entry name" value="HyI-like"/>
</dbReference>
<dbReference type="OrthoDB" id="9786584at2"/>
<dbReference type="InterPro" id="IPR050417">
    <property type="entry name" value="Sugar_Epim/Isomerase"/>
</dbReference>
<feature type="active site" description="Proton donor/acceptor" evidence="2">
    <location>
        <position position="195"/>
    </location>
</feature>
<keyword evidence="6" id="KW-1185">Reference proteome</keyword>
<dbReference type="GO" id="GO:0016853">
    <property type="term" value="F:isomerase activity"/>
    <property type="evidence" value="ECO:0007669"/>
    <property type="project" value="UniProtKB-KW"/>
</dbReference>
<feature type="domain" description="Xylose isomerase-like TIM barrel" evidence="4">
    <location>
        <begin position="71"/>
        <end position="304"/>
    </location>
</feature>
<protein>
    <submittedName>
        <fullName evidence="5">Twin-arginine translocation signal domain-containing protein</fullName>
    </submittedName>
</protein>
<evidence type="ECO:0000256" key="2">
    <source>
        <dbReference type="PIRSR" id="PIRSR006241-50"/>
    </source>
</evidence>
<dbReference type="Proteomes" id="UP000306918">
    <property type="component" value="Unassembled WGS sequence"/>
</dbReference>
<dbReference type="InterPro" id="IPR013022">
    <property type="entry name" value="Xyl_isomerase-like_TIM-brl"/>
</dbReference>
<name>A0A4S8I0C6_9BACT</name>
<accession>A0A4S8I0C6</accession>
<feature type="signal peptide" evidence="3">
    <location>
        <begin position="1"/>
        <end position="25"/>
    </location>
</feature>
<keyword evidence="3" id="KW-0732">Signal</keyword>
<dbReference type="InterPro" id="IPR036237">
    <property type="entry name" value="Xyl_isomerase-like_sf"/>
</dbReference>
<feature type="active site" description="Proton donor/acceptor" evidence="2">
    <location>
        <position position="290"/>
    </location>
</feature>
<dbReference type="Pfam" id="PF01261">
    <property type="entry name" value="AP_endonuc_2"/>
    <property type="match status" value="1"/>
</dbReference>
<reference evidence="5 6" key="1">
    <citation type="submission" date="2019-04" db="EMBL/GenBank/DDBJ databases">
        <title>Niastella caeni sp. nov., isolated from activated sludge.</title>
        <authorList>
            <person name="Sheng M."/>
        </authorList>
    </citation>
    <scope>NUCLEOTIDE SEQUENCE [LARGE SCALE GENOMIC DNA]</scope>
    <source>
        <strain evidence="5 6">HX-2-15</strain>
    </source>
</reference>
<feature type="chain" id="PRO_5020606189" evidence="3">
    <location>
        <begin position="26"/>
        <end position="315"/>
    </location>
</feature>
<gene>
    <name evidence="5" type="ORF">FAM09_04585</name>
</gene>
<evidence type="ECO:0000256" key="1">
    <source>
        <dbReference type="ARBA" id="ARBA00023235"/>
    </source>
</evidence>
<evidence type="ECO:0000259" key="4">
    <source>
        <dbReference type="Pfam" id="PF01261"/>
    </source>
</evidence>
<dbReference type="PANTHER" id="PTHR43489">
    <property type="entry name" value="ISOMERASE"/>
    <property type="match status" value="1"/>
</dbReference>
<comment type="caution">
    <text evidence="5">The sequence shown here is derived from an EMBL/GenBank/DDBJ whole genome shotgun (WGS) entry which is preliminary data.</text>
</comment>
<dbReference type="Gene3D" id="3.20.20.150">
    <property type="entry name" value="Divalent-metal-dependent TIM barrel enzymes"/>
    <property type="match status" value="1"/>
</dbReference>
<evidence type="ECO:0000313" key="5">
    <source>
        <dbReference type="EMBL" id="THU41390.1"/>
    </source>
</evidence>
<evidence type="ECO:0000256" key="3">
    <source>
        <dbReference type="SAM" id="SignalP"/>
    </source>
</evidence>
<organism evidence="5 6">
    <name type="scientific">Niastella caeni</name>
    <dbReference type="NCBI Taxonomy" id="2569763"/>
    <lineage>
        <taxon>Bacteria</taxon>
        <taxon>Pseudomonadati</taxon>
        <taxon>Bacteroidota</taxon>
        <taxon>Chitinophagia</taxon>
        <taxon>Chitinophagales</taxon>
        <taxon>Chitinophagaceae</taxon>
        <taxon>Niastella</taxon>
    </lineage>
</organism>
<proteinExistence type="predicted"/>
<dbReference type="RefSeq" id="WP_136575880.1">
    <property type="nucleotide sequence ID" value="NZ_STFF01000001.1"/>
</dbReference>
<dbReference type="InterPro" id="IPR019546">
    <property type="entry name" value="TAT_signal_bac_arc"/>
</dbReference>
<keyword evidence="1" id="KW-0413">Isomerase</keyword>